<keyword evidence="2" id="KW-1185">Reference proteome</keyword>
<evidence type="ECO:0000313" key="2">
    <source>
        <dbReference type="Proteomes" id="UP001174909"/>
    </source>
</evidence>
<dbReference type="Proteomes" id="UP001174909">
    <property type="component" value="Unassembled WGS sequence"/>
</dbReference>
<comment type="caution">
    <text evidence="1">The sequence shown here is derived from an EMBL/GenBank/DDBJ whole genome shotgun (WGS) entry which is preliminary data.</text>
</comment>
<dbReference type="AlphaFoldDB" id="A0AA35SBV6"/>
<dbReference type="EMBL" id="CASHTH010002206">
    <property type="protein sequence ID" value="CAI8026298.1"/>
    <property type="molecule type" value="Genomic_DNA"/>
</dbReference>
<gene>
    <name evidence="1" type="ORF">GBAR_LOCUS15118</name>
</gene>
<feature type="non-terminal residue" evidence="1">
    <location>
        <position position="101"/>
    </location>
</feature>
<evidence type="ECO:0000313" key="1">
    <source>
        <dbReference type="EMBL" id="CAI8026298.1"/>
    </source>
</evidence>
<organism evidence="1 2">
    <name type="scientific">Geodia barretti</name>
    <name type="common">Barrett's horny sponge</name>
    <dbReference type="NCBI Taxonomy" id="519541"/>
    <lineage>
        <taxon>Eukaryota</taxon>
        <taxon>Metazoa</taxon>
        <taxon>Porifera</taxon>
        <taxon>Demospongiae</taxon>
        <taxon>Heteroscleromorpha</taxon>
        <taxon>Tetractinellida</taxon>
        <taxon>Astrophorina</taxon>
        <taxon>Geodiidae</taxon>
        <taxon>Geodia</taxon>
    </lineage>
</organism>
<proteinExistence type="predicted"/>
<reference evidence="1" key="1">
    <citation type="submission" date="2023-03" db="EMBL/GenBank/DDBJ databases">
        <authorList>
            <person name="Steffen K."/>
            <person name="Cardenas P."/>
        </authorList>
    </citation>
    <scope>NUCLEOTIDE SEQUENCE</scope>
</reference>
<name>A0AA35SBV6_GEOBA</name>
<feature type="non-terminal residue" evidence="1">
    <location>
        <position position="1"/>
    </location>
</feature>
<sequence length="101" mass="11400">TTTTDSDVTEFWASDYLYLHAFRAFSANTFLVEGNRRVEVLELNQVRAQDIVSPAARCLECKVVGSRQGCWRGYTPLLGAIQAVWYKSLIAAVSRVIFPFH</sequence>
<protein>
    <submittedName>
        <fullName evidence="1">Uncharacterized protein</fullName>
    </submittedName>
</protein>
<accession>A0AA35SBV6</accession>